<evidence type="ECO:0000256" key="3">
    <source>
        <dbReference type="ARBA" id="ARBA00022448"/>
    </source>
</evidence>
<keyword evidence="6" id="KW-0472">Membrane</keyword>
<dbReference type="InterPro" id="IPR005024">
    <property type="entry name" value="Snf7_fam"/>
</dbReference>
<proteinExistence type="inferred from homology"/>
<name>A0A922L1J9_DERFA</name>
<dbReference type="GO" id="GO:0000815">
    <property type="term" value="C:ESCRT III complex"/>
    <property type="evidence" value="ECO:0007669"/>
    <property type="project" value="TreeGrafter"/>
</dbReference>
<evidence type="ECO:0000313" key="11">
    <source>
        <dbReference type="Proteomes" id="UP000790347"/>
    </source>
</evidence>
<evidence type="ECO:0000256" key="2">
    <source>
        <dbReference type="ARBA" id="ARBA00006190"/>
    </source>
</evidence>
<dbReference type="Proteomes" id="UP000828236">
    <property type="component" value="Unassembled WGS sequence"/>
</dbReference>
<comment type="caution">
    <text evidence="10">The sequence shown here is derived from an EMBL/GenBank/DDBJ whole genome shotgun (WGS) entry which is preliminary data.</text>
</comment>
<organism evidence="10 11">
    <name type="scientific">Dermatophagoides farinae</name>
    <name type="common">American house dust mite</name>
    <dbReference type="NCBI Taxonomy" id="6954"/>
    <lineage>
        <taxon>Eukaryota</taxon>
        <taxon>Metazoa</taxon>
        <taxon>Ecdysozoa</taxon>
        <taxon>Arthropoda</taxon>
        <taxon>Chelicerata</taxon>
        <taxon>Arachnida</taxon>
        <taxon>Acari</taxon>
        <taxon>Acariformes</taxon>
        <taxon>Sarcoptiformes</taxon>
        <taxon>Astigmata</taxon>
        <taxon>Psoroptidia</taxon>
        <taxon>Analgoidea</taxon>
        <taxon>Pyroglyphidae</taxon>
        <taxon>Dermatophagoidinae</taxon>
        <taxon>Dermatophagoides</taxon>
    </lineage>
</organism>
<evidence type="ECO:0000256" key="8">
    <source>
        <dbReference type="SAM" id="MobiDB-lite"/>
    </source>
</evidence>
<reference evidence="9" key="3">
    <citation type="journal article" date="2021" name="World Allergy Organ. J.">
        <title>Chromosome-level assembly of Dermatophagoides farinae genome and transcriptome reveals two novel allergens Der f 37 and Der f 39.</title>
        <authorList>
            <person name="Chen J."/>
            <person name="Cai Z."/>
            <person name="Fan D."/>
            <person name="Hu J."/>
            <person name="Hou Y."/>
            <person name="He Y."/>
            <person name="Zhang Z."/>
            <person name="Zhao Z."/>
            <person name="Gao P."/>
            <person name="Hu W."/>
            <person name="Sun J."/>
            <person name="Li J."/>
            <person name="Ji K."/>
        </authorList>
    </citation>
    <scope>NUCLEOTIDE SEQUENCE</scope>
    <source>
        <strain evidence="9">JKM2019</strain>
    </source>
</reference>
<evidence type="ECO:0000313" key="10">
    <source>
        <dbReference type="EMBL" id="KAH9494007.1"/>
    </source>
</evidence>
<dbReference type="EMBL" id="SDOV01000002">
    <property type="protein sequence ID" value="KAH7644136.1"/>
    <property type="molecule type" value="Genomic_DNA"/>
</dbReference>
<dbReference type="Pfam" id="PF03357">
    <property type="entry name" value="Snf7"/>
    <property type="match status" value="1"/>
</dbReference>
<reference evidence="9" key="2">
    <citation type="submission" date="2020-06" db="EMBL/GenBank/DDBJ databases">
        <authorList>
            <person name="Ji K."/>
            <person name="Li J."/>
        </authorList>
    </citation>
    <scope>NUCLEOTIDE SEQUENCE</scope>
    <source>
        <strain evidence="9">JKM2019</strain>
        <tissue evidence="9">Whole body</tissue>
    </source>
</reference>
<evidence type="ECO:0000256" key="1">
    <source>
        <dbReference type="ARBA" id="ARBA00004608"/>
    </source>
</evidence>
<keyword evidence="11" id="KW-1185">Reference proteome</keyword>
<evidence type="ECO:0000256" key="5">
    <source>
        <dbReference type="ARBA" id="ARBA00022927"/>
    </source>
</evidence>
<keyword evidence="5" id="KW-0653">Protein transport</keyword>
<dbReference type="GO" id="GO:0032511">
    <property type="term" value="P:late endosome to vacuole transport via multivesicular body sorting pathway"/>
    <property type="evidence" value="ECO:0007669"/>
    <property type="project" value="TreeGrafter"/>
</dbReference>
<accession>A0A922L1J9</accession>
<dbReference type="GO" id="GO:0005771">
    <property type="term" value="C:multivesicular body"/>
    <property type="evidence" value="ECO:0007669"/>
    <property type="project" value="TreeGrafter"/>
</dbReference>
<dbReference type="EMBL" id="ASGP02000008">
    <property type="protein sequence ID" value="KAH9494007.1"/>
    <property type="molecule type" value="Genomic_DNA"/>
</dbReference>
<keyword evidence="4" id="KW-0967">Endosome</keyword>
<evidence type="ECO:0000256" key="4">
    <source>
        <dbReference type="ARBA" id="ARBA00022753"/>
    </source>
</evidence>
<reference evidence="10" key="4">
    <citation type="journal article" date="2022" name="Res Sq">
        <title>Comparative Genomics Reveals Insights into the Divergent Evolution of Astigmatic Mites and Household Pest Adaptations.</title>
        <authorList>
            <person name="Xiong Q."/>
            <person name="Wan A.T.-Y."/>
            <person name="Liu X.-Y."/>
            <person name="Fung C.S.-H."/>
            <person name="Xiao X."/>
            <person name="Malainual N."/>
            <person name="Hou J."/>
            <person name="Wang L."/>
            <person name="Wang M."/>
            <person name="Yang K."/>
            <person name="Cui Y."/>
            <person name="Leung E."/>
            <person name="Nong W."/>
            <person name="Shin S.-K."/>
            <person name="Au S."/>
            <person name="Jeong K.Y."/>
            <person name="Chew F.T."/>
            <person name="Hui J."/>
            <person name="Leung T.F."/>
            <person name="Tungtrongchitr A."/>
            <person name="Zhong N."/>
            <person name="Liu Z."/>
            <person name="Tsui S."/>
        </authorList>
    </citation>
    <scope>NUCLEOTIDE SEQUENCE</scope>
    <source>
        <strain evidence="10">Derf</strain>
        <tissue evidence="10">Whole organism</tissue>
    </source>
</reference>
<dbReference type="PANTHER" id="PTHR22761:SF5">
    <property type="entry name" value="CHARGED MULTIVESICULAR BODY PROTEIN 6"/>
    <property type="match status" value="1"/>
</dbReference>
<feature type="coiled-coil region" evidence="7">
    <location>
        <begin position="21"/>
        <end position="48"/>
    </location>
</feature>
<protein>
    <submittedName>
        <fullName evidence="9 10">Charged multivesicular body protein 6</fullName>
    </submittedName>
</protein>
<dbReference type="Proteomes" id="UP000790347">
    <property type="component" value="Unassembled WGS sequence"/>
</dbReference>
<comment type="subcellular location">
    <subcellularLocation>
        <location evidence="1">Endosome membrane</location>
    </subcellularLocation>
</comment>
<reference evidence="10" key="1">
    <citation type="submission" date="2013-05" db="EMBL/GenBank/DDBJ databases">
        <authorList>
            <person name="Yim A.K.Y."/>
            <person name="Chan T.F."/>
            <person name="Ji K.M."/>
            <person name="Liu X.Y."/>
            <person name="Zhou J.W."/>
            <person name="Li R.Q."/>
            <person name="Yang K.Y."/>
            <person name="Li J."/>
            <person name="Li M."/>
            <person name="Law P.T.W."/>
            <person name="Wu Y.L."/>
            <person name="Cai Z.L."/>
            <person name="Qin H."/>
            <person name="Bao Y."/>
            <person name="Leung R.K.K."/>
            <person name="Ng P.K.S."/>
            <person name="Zou J."/>
            <person name="Zhong X.J."/>
            <person name="Ran P.X."/>
            <person name="Zhong N.S."/>
            <person name="Liu Z.G."/>
            <person name="Tsui S.K.W."/>
        </authorList>
    </citation>
    <scope>NUCLEOTIDE SEQUENCE</scope>
    <source>
        <strain evidence="10">Derf</strain>
        <tissue evidence="10">Whole organism</tissue>
    </source>
</reference>
<dbReference type="GO" id="GO:0006900">
    <property type="term" value="P:vesicle budding from membrane"/>
    <property type="evidence" value="ECO:0007669"/>
    <property type="project" value="TreeGrafter"/>
</dbReference>
<feature type="region of interest" description="Disordered" evidence="8">
    <location>
        <begin position="1"/>
        <end position="20"/>
    </location>
</feature>
<gene>
    <name evidence="10" type="primary">CHMP6</name>
    <name evidence="10" type="ORF">DERF_014731</name>
    <name evidence="9" type="ORF">HUG17_6498</name>
</gene>
<keyword evidence="3" id="KW-0813">Transport</keyword>
<evidence type="ECO:0000256" key="7">
    <source>
        <dbReference type="SAM" id="Coils"/>
    </source>
</evidence>
<evidence type="ECO:0000313" key="9">
    <source>
        <dbReference type="EMBL" id="KAH7644136.1"/>
    </source>
</evidence>
<dbReference type="PANTHER" id="PTHR22761">
    <property type="entry name" value="CHARGED MULTIVESICULAR BODY PROTEIN"/>
    <property type="match status" value="1"/>
</dbReference>
<comment type="similarity">
    <text evidence="2">Belongs to the SNF7 family.</text>
</comment>
<evidence type="ECO:0000256" key="6">
    <source>
        <dbReference type="ARBA" id="ARBA00023136"/>
    </source>
</evidence>
<dbReference type="Gene3D" id="1.10.287.1060">
    <property type="entry name" value="ESAT-6-like"/>
    <property type="match status" value="1"/>
</dbReference>
<sequence length="215" mass="24741">MGNLFGRSKSRAAKESKVSSTDRAILQIKQQRDKVKKYQKRLTAQINNEVELIRKLVQQGQKQKALLLLKKKKYTEKVLEKTDNELMTIENLIMDIEYKNVEQNVLKGIEVGNEALKKLNAVFSIEKIEALLEETEEGIEKQQEINELITGIKVENELPDDDEELNEELENILGQRENPIELPEVPGEDLPEIEKPEKIKAAANEKRERLLVEAQ</sequence>
<dbReference type="GO" id="GO:0015031">
    <property type="term" value="P:protein transport"/>
    <property type="evidence" value="ECO:0007669"/>
    <property type="project" value="UniProtKB-KW"/>
</dbReference>
<keyword evidence="7" id="KW-0175">Coiled coil</keyword>
<dbReference type="AlphaFoldDB" id="A0A922L1J9"/>